<keyword evidence="1" id="KW-1133">Transmembrane helix</keyword>
<keyword evidence="1" id="KW-0472">Membrane</keyword>
<dbReference type="EMBL" id="JACJJL010000043">
    <property type="protein sequence ID" value="MBM6663071.1"/>
    <property type="molecule type" value="Genomic_DNA"/>
</dbReference>
<accession>A0A939B631</accession>
<feature type="transmembrane region" description="Helical" evidence="1">
    <location>
        <begin position="355"/>
        <end position="374"/>
    </location>
</feature>
<sequence>MMQITNNKKKKWAVFGLLLTFIFFSSDGFNKVGWDGNFGRHVMIFFYLLIILVSFMQRKKNVNMSMPMKKYIIALTVIPFFCMITRLYEGDMSYDTITPYMASTTFLVYFILHEYNVSEAVLISSIVKIALIIFLIQIVQQFMPSSAIFGVSDPNSYFYNGEMAEVRNGLYRYRIVCFIVSLLALYYSWQKINERKNLRNLSLFVALACSVYLYLTRQLMFASIVAIACSFIFIKKGKGKLLLFISVAIFLFIIYSYSDVLFGELLTQTKDEKTSDNIRMLSLAFYWDKIVSNPLSFFLGNGIHPQLQYWGRMYYFWPTDIGIFGAWFFYGIFEIVVYVLLVWNILIRKGTHIPLYLKLFVFGTFINCVMIFPYLKAYEYVVWALILYICDLHIMNNKKLIE</sequence>
<proteinExistence type="predicted"/>
<dbReference type="AlphaFoldDB" id="A0A939B631"/>
<feature type="transmembrane region" description="Helical" evidence="1">
    <location>
        <begin position="380"/>
        <end position="396"/>
    </location>
</feature>
<feature type="transmembrane region" description="Helical" evidence="1">
    <location>
        <begin position="321"/>
        <end position="343"/>
    </location>
</feature>
<name>A0A939B631_9BACT</name>
<comment type="caution">
    <text evidence="2">The sequence shown here is derived from an EMBL/GenBank/DDBJ whole genome shotgun (WGS) entry which is preliminary data.</text>
</comment>
<dbReference type="RefSeq" id="WP_205112094.1">
    <property type="nucleotide sequence ID" value="NZ_JACJJL010000043.1"/>
</dbReference>
<evidence type="ECO:0000313" key="3">
    <source>
        <dbReference type="Proteomes" id="UP000764045"/>
    </source>
</evidence>
<feature type="transmembrane region" description="Helical" evidence="1">
    <location>
        <begin position="68"/>
        <end position="88"/>
    </location>
</feature>
<feature type="transmembrane region" description="Helical" evidence="1">
    <location>
        <begin position="219"/>
        <end position="234"/>
    </location>
</feature>
<feature type="transmembrane region" description="Helical" evidence="1">
    <location>
        <begin position="38"/>
        <end position="56"/>
    </location>
</feature>
<evidence type="ECO:0000313" key="2">
    <source>
        <dbReference type="EMBL" id="MBM6663071.1"/>
    </source>
</evidence>
<reference evidence="2 3" key="1">
    <citation type="journal article" date="2021" name="Sci. Rep.">
        <title>The distribution of antibiotic resistance genes in chicken gut microbiota commensals.</title>
        <authorList>
            <person name="Juricova H."/>
            <person name="Matiasovicova J."/>
            <person name="Kubasova T."/>
            <person name="Cejkova D."/>
            <person name="Rychlik I."/>
        </authorList>
    </citation>
    <scope>NUCLEOTIDE SEQUENCE [LARGE SCALE GENOMIC DNA]</scope>
    <source>
        <strain evidence="2 3">An819</strain>
    </source>
</reference>
<keyword evidence="3" id="KW-1185">Reference proteome</keyword>
<feature type="transmembrane region" description="Helical" evidence="1">
    <location>
        <begin position="100"/>
        <end position="117"/>
    </location>
</feature>
<evidence type="ECO:0000256" key="1">
    <source>
        <dbReference type="SAM" id="Phobius"/>
    </source>
</evidence>
<feature type="transmembrane region" description="Helical" evidence="1">
    <location>
        <begin position="241"/>
        <end position="258"/>
    </location>
</feature>
<organism evidence="2 3">
    <name type="scientific">Marseilla massiliensis</name>
    <dbReference type="NCBI Taxonomy" id="1841864"/>
    <lineage>
        <taxon>Bacteria</taxon>
        <taxon>Pseudomonadati</taxon>
        <taxon>Bacteroidota</taxon>
        <taxon>Bacteroidia</taxon>
        <taxon>Bacteroidales</taxon>
        <taxon>Prevotellaceae</taxon>
        <taxon>Marseilla</taxon>
    </lineage>
</organism>
<gene>
    <name evidence="2" type="ORF">H6B30_15200</name>
</gene>
<protein>
    <submittedName>
        <fullName evidence="2">Uncharacterized protein</fullName>
    </submittedName>
</protein>
<dbReference type="Proteomes" id="UP000764045">
    <property type="component" value="Unassembled WGS sequence"/>
</dbReference>
<feature type="transmembrane region" description="Helical" evidence="1">
    <location>
        <begin position="198"/>
        <end position="213"/>
    </location>
</feature>
<keyword evidence="1" id="KW-0812">Transmembrane</keyword>
<feature type="transmembrane region" description="Helical" evidence="1">
    <location>
        <begin position="171"/>
        <end position="189"/>
    </location>
</feature>